<gene>
    <name evidence="1" type="ORF">PCOR1329_LOCUS26897</name>
</gene>
<accession>A0ABN9SAE4</accession>
<proteinExistence type="predicted"/>
<sequence>MVQEWSWGLGAWGLGVLDFLWGWFLGHWACVDTWGLEEFLRGMGVGKVKRVAASAAPWPSWDFEEEGGALVWVNHSALGDLREEIQVDGEEYEVLDGKEAHRRCGTSLRPHLLRDPVQEKQRLKCRAFWEGEALVIERNGPQGRFREERSVGPDGKLHFVLRNLEQTPWRTGGDVLGPHL</sequence>
<dbReference type="EMBL" id="CAUYUJ010009646">
    <property type="protein sequence ID" value="CAK0827324.1"/>
    <property type="molecule type" value="Genomic_DNA"/>
</dbReference>
<keyword evidence="2" id="KW-1185">Reference proteome</keyword>
<dbReference type="Proteomes" id="UP001189429">
    <property type="component" value="Unassembled WGS sequence"/>
</dbReference>
<evidence type="ECO:0000313" key="1">
    <source>
        <dbReference type="EMBL" id="CAK0827324.1"/>
    </source>
</evidence>
<protein>
    <submittedName>
        <fullName evidence="1">Uncharacterized protein</fullName>
    </submittedName>
</protein>
<dbReference type="Gene3D" id="2.40.128.20">
    <property type="match status" value="1"/>
</dbReference>
<dbReference type="InterPro" id="IPR012674">
    <property type="entry name" value="Calycin"/>
</dbReference>
<reference evidence="1" key="1">
    <citation type="submission" date="2023-10" db="EMBL/GenBank/DDBJ databases">
        <authorList>
            <person name="Chen Y."/>
            <person name="Shah S."/>
            <person name="Dougan E. K."/>
            <person name="Thang M."/>
            <person name="Chan C."/>
        </authorList>
    </citation>
    <scope>NUCLEOTIDE SEQUENCE [LARGE SCALE GENOMIC DNA]</scope>
</reference>
<comment type="caution">
    <text evidence="1">The sequence shown here is derived from an EMBL/GenBank/DDBJ whole genome shotgun (WGS) entry which is preliminary data.</text>
</comment>
<evidence type="ECO:0000313" key="2">
    <source>
        <dbReference type="Proteomes" id="UP001189429"/>
    </source>
</evidence>
<organism evidence="1 2">
    <name type="scientific">Prorocentrum cordatum</name>
    <dbReference type="NCBI Taxonomy" id="2364126"/>
    <lineage>
        <taxon>Eukaryota</taxon>
        <taxon>Sar</taxon>
        <taxon>Alveolata</taxon>
        <taxon>Dinophyceae</taxon>
        <taxon>Prorocentrales</taxon>
        <taxon>Prorocentraceae</taxon>
        <taxon>Prorocentrum</taxon>
    </lineage>
</organism>
<name>A0ABN9SAE4_9DINO</name>